<dbReference type="PANTHER" id="PTHR37984">
    <property type="entry name" value="PROTEIN CBG26694"/>
    <property type="match status" value="1"/>
</dbReference>
<dbReference type="CDD" id="cd09274">
    <property type="entry name" value="RNase_HI_RT_Ty3"/>
    <property type="match status" value="1"/>
</dbReference>
<keyword evidence="8" id="KW-0695">RNA-directed DNA polymerase</keyword>
<dbReference type="Pfam" id="PF00078">
    <property type="entry name" value="RVT_1"/>
    <property type="match status" value="1"/>
</dbReference>
<dbReference type="InterPro" id="IPR041373">
    <property type="entry name" value="RT_RNaseH"/>
</dbReference>
<dbReference type="Proteomes" id="UP000499080">
    <property type="component" value="Unassembled WGS sequence"/>
</dbReference>
<gene>
    <name evidence="10" type="primary">pol_4027</name>
    <name evidence="10" type="ORF">AVEN_68814_1</name>
</gene>
<dbReference type="CDD" id="cd01647">
    <property type="entry name" value="RT_LTR"/>
    <property type="match status" value="1"/>
</dbReference>
<keyword evidence="2" id="KW-0645">Protease</keyword>
<keyword evidence="6" id="KW-0255">Endonuclease</keyword>
<proteinExistence type="predicted"/>
<dbReference type="Pfam" id="PF17917">
    <property type="entry name" value="RT_RNaseH"/>
    <property type="match status" value="1"/>
</dbReference>
<keyword evidence="11" id="KW-1185">Reference proteome</keyword>
<dbReference type="Gene3D" id="2.40.70.10">
    <property type="entry name" value="Acid Proteases"/>
    <property type="match status" value="1"/>
</dbReference>
<evidence type="ECO:0000256" key="1">
    <source>
        <dbReference type="ARBA" id="ARBA00012493"/>
    </source>
</evidence>
<accession>A0A4Y2C504</accession>
<dbReference type="FunFam" id="3.10.20.370:FF:000001">
    <property type="entry name" value="Retrovirus-related Pol polyprotein from transposon 17.6-like protein"/>
    <property type="match status" value="1"/>
</dbReference>
<dbReference type="GO" id="GO:0004519">
    <property type="term" value="F:endonuclease activity"/>
    <property type="evidence" value="ECO:0007669"/>
    <property type="project" value="UniProtKB-KW"/>
</dbReference>
<keyword evidence="3" id="KW-0808">Transferase</keyword>
<protein>
    <recommendedName>
        <fullName evidence="1">RNA-directed DNA polymerase</fullName>
        <ecNumber evidence="1">2.7.7.49</ecNumber>
    </recommendedName>
</protein>
<feature type="domain" description="Reverse transcriptase" evidence="9">
    <location>
        <begin position="254"/>
        <end position="433"/>
    </location>
</feature>
<keyword evidence="5" id="KW-0540">Nuclease</keyword>
<evidence type="ECO:0000313" key="11">
    <source>
        <dbReference type="Proteomes" id="UP000499080"/>
    </source>
</evidence>
<dbReference type="InterPro" id="IPR021109">
    <property type="entry name" value="Peptidase_aspartic_dom_sf"/>
</dbReference>
<dbReference type="FunFam" id="3.10.10.10:FF:000007">
    <property type="entry name" value="Retrovirus-related Pol polyprotein from transposon 17.6-like Protein"/>
    <property type="match status" value="1"/>
</dbReference>
<evidence type="ECO:0000313" key="10">
    <source>
        <dbReference type="EMBL" id="GBL99541.1"/>
    </source>
</evidence>
<evidence type="ECO:0000256" key="6">
    <source>
        <dbReference type="ARBA" id="ARBA00022759"/>
    </source>
</evidence>
<dbReference type="Gene3D" id="3.10.10.10">
    <property type="entry name" value="HIV Type 1 Reverse Transcriptase, subunit A, domain 1"/>
    <property type="match status" value="1"/>
</dbReference>
<dbReference type="InterPro" id="IPR043128">
    <property type="entry name" value="Rev_trsase/Diguanyl_cyclase"/>
</dbReference>
<dbReference type="AlphaFoldDB" id="A0A4Y2C504"/>
<dbReference type="OrthoDB" id="6783097at2759"/>
<evidence type="ECO:0000256" key="5">
    <source>
        <dbReference type="ARBA" id="ARBA00022722"/>
    </source>
</evidence>
<evidence type="ECO:0000256" key="7">
    <source>
        <dbReference type="ARBA" id="ARBA00022801"/>
    </source>
</evidence>
<evidence type="ECO:0000256" key="3">
    <source>
        <dbReference type="ARBA" id="ARBA00022679"/>
    </source>
</evidence>
<keyword evidence="4" id="KW-0548">Nucleotidyltransferase</keyword>
<dbReference type="GO" id="GO:0006508">
    <property type="term" value="P:proteolysis"/>
    <property type="evidence" value="ECO:0007669"/>
    <property type="project" value="UniProtKB-KW"/>
</dbReference>
<keyword evidence="7" id="KW-0378">Hydrolase</keyword>
<dbReference type="EC" id="2.7.7.49" evidence="1"/>
<dbReference type="FunFam" id="3.30.70.270:FF:000020">
    <property type="entry name" value="Transposon Tf2-6 polyprotein-like Protein"/>
    <property type="match status" value="1"/>
</dbReference>
<dbReference type="PROSITE" id="PS50878">
    <property type="entry name" value="RT_POL"/>
    <property type="match status" value="1"/>
</dbReference>
<sequence>MLSRNVECSVYYYGCGYPGFIKSKCPKCSAKKDGAHVNAIQVFTCFTLPATLLDIEVYEATGAVCADTGASHSVGGELMFNFLQKLGQKFIEIDLVVCLADGQQSTSTVLKTTVPITVHGRTFRTDLIFQPHAKGNRTLLEVDFLRQSGIVMDMHNNLWYFGDKPNCRIPFAKDIPLPTNNNSVEINRSSCPTNSITSVDPLQSNLVVPETNNLCLRVEEGQNLDTENKNRLTALLNENEEIFRLGGEPTPYVKHYINTEECESPFAALVVLVPKPNGDIRLCIDYRKLNAITIPDKYPLPLMDTLLHDAKSTAFMSTLDLKTGYHQIEVNPDDKDKTAFVCPFGMFRYKRMPFGLKNAPATFQRLMDQFRNGLPTVNILVYLDDIVVPSETFEQHIQDLKMVFDRLRKFKLCVNREKCKFACARVKYLGLWITPKGIEVDQDKVAAIQNIPCPRNVKQLQSFLQTCSWYRKFIPNFSDIARPLSNLAKKNIVWKWSEQEQQAFQTLKQRLVTPPVLRQVDPAKPFIIRTDASGYTLGAVLLQGDSPADEIEYASRLLSSAEKNYSTTEREALAVVWALDKFRGYIEGADIIVSSDHQPLKWLMILSSPTGRLARWALQIQTYNLKIDYFPGKCNVVADMLSRPECSNKQTCELQTVVIDVPSRTAGELRTEQLKDLELKKIIDCIEDINKSVDFAN</sequence>
<dbReference type="SUPFAM" id="SSF56672">
    <property type="entry name" value="DNA/RNA polymerases"/>
    <property type="match status" value="1"/>
</dbReference>
<dbReference type="InterPro" id="IPR043502">
    <property type="entry name" value="DNA/RNA_pol_sf"/>
</dbReference>
<evidence type="ECO:0000256" key="4">
    <source>
        <dbReference type="ARBA" id="ARBA00022695"/>
    </source>
</evidence>
<organism evidence="10 11">
    <name type="scientific">Araneus ventricosus</name>
    <name type="common">Orbweaver spider</name>
    <name type="synonym">Epeira ventricosa</name>
    <dbReference type="NCBI Taxonomy" id="182803"/>
    <lineage>
        <taxon>Eukaryota</taxon>
        <taxon>Metazoa</taxon>
        <taxon>Ecdysozoa</taxon>
        <taxon>Arthropoda</taxon>
        <taxon>Chelicerata</taxon>
        <taxon>Arachnida</taxon>
        <taxon>Araneae</taxon>
        <taxon>Araneomorphae</taxon>
        <taxon>Entelegynae</taxon>
        <taxon>Araneoidea</taxon>
        <taxon>Araneidae</taxon>
        <taxon>Araneus</taxon>
    </lineage>
</organism>
<reference evidence="10 11" key="1">
    <citation type="journal article" date="2019" name="Sci. Rep.">
        <title>Orb-weaving spider Araneus ventricosus genome elucidates the spidroin gene catalogue.</title>
        <authorList>
            <person name="Kono N."/>
            <person name="Nakamura H."/>
            <person name="Ohtoshi R."/>
            <person name="Moran D.A.P."/>
            <person name="Shinohara A."/>
            <person name="Yoshida Y."/>
            <person name="Fujiwara M."/>
            <person name="Mori M."/>
            <person name="Tomita M."/>
            <person name="Arakawa K."/>
        </authorList>
    </citation>
    <scope>NUCLEOTIDE SEQUENCE [LARGE SCALE GENOMIC DNA]</scope>
</reference>
<dbReference type="GO" id="GO:0003964">
    <property type="term" value="F:RNA-directed DNA polymerase activity"/>
    <property type="evidence" value="ECO:0007669"/>
    <property type="project" value="UniProtKB-KW"/>
</dbReference>
<dbReference type="Gene3D" id="3.10.20.370">
    <property type="match status" value="1"/>
</dbReference>
<dbReference type="InterPro" id="IPR050951">
    <property type="entry name" value="Retrovirus_Pol_polyprotein"/>
</dbReference>
<comment type="caution">
    <text evidence="10">The sequence shown here is derived from an EMBL/GenBank/DDBJ whole genome shotgun (WGS) entry which is preliminary data.</text>
</comment>
<name>A0A4Y2C504_ARAVE</name>
<evidence type="ECO:0000259" key="9">
    <source>
        <dbReference type="PROSITE" id="PS50878"/>
    </source>
</evidence>
<evidence type="ECO:0000256" key="8">
    <source>
        <dbReference type="ARBA" id="ARBA00022918"/>
    </source>
</evidence>
<dbReference type="EMBL" id="BGPR01000149">
    <property type="protein sequence ID" value="GBL99541.1"/>
    <property type="molecule type" value="Genomic_DNA"/>
</dbReference>
<dbReference type="Gene3D" id="3.30.70.270">
    <property type="match status" value="2"/>
</dbReference>
<dbReference type="GO" id="GO:0008233">
    <property type="term" value="F:peptidase activity"/>
    <property type="evidence" value="ECO:0007669"/>
    <property type="project" value="UniProtKB-KW"/>
</dbReference>
<dbReference type="InterPro" id="IPR000477">
    <property type="entry name" value="RT_dom"/>
</dbReference>
<dbReference type="PANTHER" id="PTHR37984:SF5">
    <property type="entry name" value="PROTEIN NYNRIN-LIKE"/>
    <property type="match status" value="1"/>
</dbReference>
<evidence type="ECO:0000256" key="2">
    <source>
        <dbReference type="ARBA" id="ARBA00022670"/>
    </source>
</evidence>